<feature type="domain" description="DUF306" evidence="2">
    <location>
        <begin position="35"/>
        <end position="136"/>
    </location>
</feature>
<evidence type="ECO:0000313" key="4">
    <source>
        <dbReference type="Proteomes" id="UP000252893"/>
    </source>
</evidence>
<gene>
    <name evidence="3" type="ORF">DFR47_101522</name>
</gene>
<feature type="chain" id="PRO_5017034440" evidence="1">
    <location>
        <begin position="29"/>
        <end position="139"/>
    </location>
</feature>
<protein>
    <submittedName>
        <fullName evidence="3">Heat shock protein HslJ</fullName>
    </submittedName>
</protein>
<reference evidence="3 4" key="1">
    <citation type="submission" date="2018-06" db="EMBL/GenBank/DDBJ databases">
        <title>Genomic Encyclopedia of Type Strains, Phase IV (KMG-IV): sequencing the most valuable type-strain genomes for metagenomic binning, comparative biology and taxonomic classification.</title>
        <authorList>
            <person name="Goeker M."/>
        </authorList>
    </citation>
    <scope>NUCLEOTIDE SEQUENCE [LARGE SCALE GENOMIC DNA]</scope>
    <source>
        <strain evidence="3 4">DSM 25619</strain>
    </source>
</reference>
<dbReference type="RefSeq" id="WP_113942826.1">
    <property type="nucleotide sequence ID" value="NZ_JBHEEG010000003.1"/>
</dbReference>
<proteinExistence type="predicted"/>
<evidence type="ECO:0000313" key="3">
    <source>
        <dbReference type="EMBL" id="RBO98919.1"/>
    </source>
</evidence>
<keyword evidence="3" id="KW-0346">Stress response</keyword>
<dbReference type="Gene3D" id="2.40.128.270">
    <property type="match status" value="1"/>
</dbReference>
<dbReference type="InterPro" id="IPR053147">
    <property type="entry name" value="Hsp_HslJ-like"/>
</dbReference>
<dbReference type="PANTHER" id="PTHR35535:SF1">
    <property type="entry name" value="HEAT SHOCK PROTEIN HSLJ"/>
    <property type="match status" value="1"/>
</dbReference>
<keyword evidence="4" id="KW-1185">Reference proteome</keyword>
<comment type="caution">
    <text evidence="3">The sequence shown here is derived from an EMBL/GenBank/DDBJ whole genome shotgun (WGS) entry which is preliminary data.</text>
</comment>
<feature type="signal peptide" evidence="1">
    <location>
        <begin position="1"/>
        <end position="28"/>
    </location>
</feature>
<evidence type="ECO:0000259" key="2">
    <source>
        <dbReference type="Pfam" id="PF03724"/>
    </source>
</evidence>
<dbReference type="InterPro" id="IPR038670">
    <property type="entry name" value="HslJ-like_sf"/>
</dbReference>
<dbReference type="Pfam" id="PF03724">
    <property type="entry name" value="META"/>
    <property type="match status" value="1"/>
</dbReference>
<dbReference type="Proteomes" id="UP000252893">
    <property type="component" value="Unassembled WGS sequence"/>
</dbReference>
<organism evidence="3 4">
    <name type="scientific">Pseudochrobactrum asaccharolyticum</name>
    <dbReference type="NCBI Taxonomy" id="354351"/>
    <lineage>
        <taxon>Bacteria</taxon>
        <taxon>Pseudomonadati</taxon>
        <taxon>Pseudomonadota</taxon>
        <taxon>Alphaproteobacteria</taxon>
        <taxon>Hyphomicrobiales</taxon>
        <taxon>Brucellaceae</taxon>
        <taxon>Pseudochrobactrum</taxon>
    </lineage>
</organism>
<dbReference type="OrthoDB" id="9809132at2"/>
<dbReference type="InterPro" id="IPR005184">
    <property type="entry name" value="DUF306_Meta_HslJ"/>
</dbReference>
<dbReference type="EMBL" id="QNRH01000001">
    <property type="protein sequence ID" value="RBO98919.1"/>
    <property type="molecule type" value="Genomic_DNA"/>
</dbReference>
<dbReference type="PANTHER" id="PTHR35535">
    <property type="entry name" value="HEAT SHOCK PROTEIN HSLJ"/>
    <property type="match status" value="1"/>
</dbReference>
<sequence length="139" mass="14867">MPFNFTKLIQPAALSAGLLLASFGATQAAETGIYGNWVAERIQGQKVSAKVQSTLDIAKDGNITGNAGCNQYMGGMEIKGETIKVQPAGSTRMACPPAQMQQDSKFHAALGTVTSWKISKGKLILTDAKKREVLRLKRV</sequence>
<dbReference type="AlphaFoldDB" id="A0A366EAX0"/>
<evidence type="ECO:0000256" key="1">
    <source>
        <dbReference type="SAM" id="SignalP"/>
    </source>
</evidence>
<accession>A0A366EAX0</accession>
<keyword evidence="1" id="KW-0732">Signal</keyword>
<name>A0A366EAX0_9HYPH</name>